<gene>
    <name evidence="1" type="ORF">ACFP2T_16290</name>
</gene>
<reference evidence="2" key="1">
    <citation type="journal article" date="2019" name="Int. J. Syst. Evol. Microbiol.">
        <title>The Global Catalogue of Microorganisms (GCM) 10K type strain sequencing project: providing services to taxonomists for standard genome sequencing and annotation.</title>
        <authorList>
            <consortium name="The Broad Institute Genomics Platform"/>
            <consortium name="The Broad Institute Genome Sequencing Center for Infectious Disease"/>
            <person name="Wu L."/>
            <person name="Ma J."/>
        </authorList>
    </citation>
    <scope>NUCLEOTIDE SEQUENCE [LARGE SCALE GENOMIC DNA]</scope>
    <source>
        <strain evidence="2">ZS-35-S2</strain>
    </source>
</reference>
<name>A0ABW1K971_9ACTN</name>
<dbReference type="RefSeq" id="WP_377422270.1">
    <property type="nucleotide sequence ID" value="NZ_JBHSPR010000010.1"/>
</dbReference>
<evidence type="ECO:0000313" key="1">
    <source>
        <dbReference type="EMBL" id="MFC6017761.1"/>
    </source>
</evidence>
<dbReference type="EMBL" id="JBHSPR010000010">
    <property type="protein sequence ID" value="MFC6017761.1"/>
    <property type="molecule type" value="Genomic_DNA"/>
</dbReference>
<accession>A0ABW1K971</accession>
<proteinExistence type="predicted"/>
<sequence length="150" mass="16444">MTATQIAALVEVHRAAISRMSNACLAHEVARDAALPRSPLADEVRRVDDAEVERRKQAARITNALLALGRTSPEITANLTRLGFVGRRWASDNCPVFRYLRSLDLPVRSVDSMLVRLLDGGRVLVPDVIGTWMAEYDGYAYPALVEAVAA</sequence>
<protein>
    <submittedName>
        <fullName evidence="1">Uncharacterized protein</fullName>
    </submittedName>
</protein>
<keyword evidence="2" id="KW-1185">Reference proteome</keyword>
<organism evidence="1 2">
    <name type="scientific">Plantactinospora solaniradicis</name>
    <dbReference type="NCBI Taxonomy" id="1723736"/>
    <lineage>
        <taxon>Bacteria</taxon>
        <taxon>Bacillati</taxon>
        <taxon>Actinomycetota</taxon>
        <taxon>Actinomycetes</taxon>
        <taxon>Micromonosporales</taxon>
        <taxon>Micromonosporaceae</taxon>
        <taxon>Plantactinospora</taxon>
    </lineage>
</organism>
<evidence type="ECO:0000313" key="2">
    <source>
        <dbReference type="Proteomes" id="UP001596203"/>
    </source>
</evidence>
<comment type="caution">
    <text evidence="1">The sequence shown here is derived from an EMBL/GenBank/DDBJ whole genome shotgun (WGS) entry which is preliminary data.</text>
</comment>
<dbReference type="Proteomes" id="UP001596203">
    <property type="component" value="Unassembled WGS sequence"/>
</dbReference>